<evidence type="ECO:0000256" key="4">
    <source>
        <dbReference type="ARBA" id="ARBA00023239"/>
    </source>
</evidence>
<dbReference type="GO" id="GO:0016052">
    <property type="term" value="P:carbohydrate catabolic process"/>
    <property type="evidence" value="ECO:0007669"/>
    <property type="project" value="TreeGrafter"/>
</dbReference>
<dbReference type="SMART" id="SM01133">
    <property type="entry name" value="DeoC"/>
    <property type="match status" value="1"/>
</dbReference>
<dbReference type="OrthoDB" id="70823at2759"/>
<dbReference type="UniPathway" id="UPA00002">
    <property type="reaction ID" value="UER00468"/>
</dbReference>
<keyword evidence="5" id="KW-0704">Schiff base</keyword>
<dbReference type="FunFam" id="3.20.20.70:FF:000198">
    <property type="entry name" value="Deoxyribose-phosphate aldolase"/>
    <property type="match status" value="1"/>
</dbReference>
<evidence type="ECO:0000256" key="7">
    <source>
        <dbReference type="ARBA" id="ARBA00048791"/>
    </source>
</evidence>
<dbReference type="GO" id="GO:0009264">
    <property type="term" value="P:deoxyribonucleotide catabolic process"/>
    <property type="evidence" value="ECO:0007669"/>
    <property type="project" value="InterPro"/>
</dbReference>
<dbReference type="VEuPathDB" id="FungiDB:I7I51_08445"/>
<dbReference type="InterPro" id="IPR011343">
    <property type="entry name" value="DeoC"/>
</dbReference>
<evidence type="ECO:0000313" key="10">
    <source>
        <dbReference type="EMBL" id="QSS59013.1"/>
    </source>
</evidence>
<evidence type="ECO:0000256" key="2">
    <source>
        <dbReference type="ARBA" id="ARBA00012515"/>
    </source>
</evidence>
<evidence type="ECO:0000256" key="1">
    <source>
        <dbReference type="ARBA" id="ARBA00010936"/>
    </source>
</evidence>
<dbReference type="GO" id="GO:0004139">
    <property type="term" value="F:deoxyribose-phosphate aldolase activity"/>
    <property type="evidence" value="ECO:0007669"/>
    <property type="project" value="UniProtKB-EC"/>
</dbReference>
<evidence type="ECO:0000256" key="6">
    <source>
        <dbReference type="ARBA" id="ARBA00032755"/>
    </source>
</evidence>
<dbReference type="Pfam" id="PF01791">
    <property type="entry name" value="DeoC"/>
    <property type="match status" value="1"/>
</dbReference>
<dbReference type="InterPro" id="IPR002915">
    <property type="entry name" value="DeoC/FbaB/LacD_aldolase"/>
</dbReference>
<dbReference type="HAMAP" id="MF_00114">
    <property type="entry name" value="DeoC_type1"/>
    <property type="match status" value="1"/>
</dbReference>
<gene>
    <name evidence="10" type="ORF">I7I51_08445</name>
</gene>
<name>A0A8A1M2M6_AJECA</name>
<dbReference type="CDD" id="cd00959">
    <property type="entry name" value="DeoC"/>
    <property type="match status" value="1"/>
</dbReference>
<evidence type="ECO:0000256" key="9">
    <source>
        <dbReference type="SAM" id="MobiDB-lite"/>
    </source>
</evidence>
<dbReference type="PANTHER" id="PTHR10889:SF1">
    <property type="entry name" value="DEOXYRIBOSE-PHOSPHATE ALDOLASE"/>
    <property type="match status" value="1"/>
</dbReference>
<evidence type="ECO:0000256" key="3">
    <source>
        <dbReference type="ARBA" id="ARBA00022490"/>
    </source>
</evidence>
<accession>A0A8A1M2M6</accession>
<dbReference type="Gene3D" id="3.20.20.70">
    <property type="entry name" value="Aldolase class I"/>
    <property type="match status" value="1"/>
</dbReference>
<keyword evidence="4" id="KW-0456">Lyase</keyword>
<dbReference type="GO" id="GO:0005737">
    <property type="term" value="C:cytoplasm"/>
    <property type="evidence" value="ECO:0007669"/>
    <property type="project" value="InterPro"/>
</dbReference>
<evidence type="ECO:0000256" key="8">
    <source>
        <dbReference type="ARBA" id="ARBA00056337"/>
    </source>
</evidence>
<dbReference type="PANTHER" id="PTHR10889">
    <property type="entry name" value="DEOXYRIBOSE-PHOSPHATE ALDOLASE"/>
    <property type="match status" value="1"/>
</dbReference>
<comment type="function">
    <text evidence="8">Catalyzes a reversible aldol reaction between acetaldehyde and D-glyceraldehyde 3-phosphate to generate 2-deoxy-D-ribose 5-phosphate.</text>
</comment>
<sequence length="409" mass="44170">MSTPVPVTNSEWSALISETVASLPQINTTNYPPPGDPLNSIPKTIDHTQLALTATEAQIDTLCTEAIKYSFATVCVRANYVSCAVARLKGIGIGVACVIGFHEGTYSTAEKASETQGAINCGASEIDMVINYPLLKEGKYTDVYEDVLAVRKVASNPDDIGDHRVGLKVILETSQLSREQIVAGCVISCLAGADFVKSSTGFNGPGASVENVALMRAVCETLGKGVKVKASGGVRTSGDCVDMIRAGAVRIGASAGVKIVEELRGNSRWQENSRGRYMGIQTRTTLFYDIQPPGAYRMIYKRHGEFDYMVFTCRNESMAIQESMLSDHPLECHRNSHGLAFRRSDFAPSTPKRKTNHDQHSESNGSIEVITSKPTAIFTPRGGRSQTLSIALPGSIIAKYALRTPHKMD</sequence>
<reference evidence="10" key="1">
    <citation type="submission" date="2021-01" db="EMBL/GenBank/DDBJ databases">
        <title>Chromosome-level genome assembly of a human fungal pathogen reveals clustering of transcriptionally co-regulated genes.</title>
        <authorList>
            <person name="Voorhies M."/>
            <person name="Cohen S."/>
            <person name="Shea T.P."/>
            <person name="Petrus S."/>
            <person name="Munoz J.F."/>
            <person name="Poplawski S."/>
            <person name="Goldman W.E."/>
            <person name="Michael T."/>
            <person name="Cuomo C.A."/>
            <person name="Sil A."/>
            <person name="Beyhan S."/>
        </authorList>
    </citation>
    <scope>NUCLEOTIDE SEQUENCE</scope>
    <source>
        <strain evidence="10">WU24</strain>
    </source>
</reference>
<feature type="region of interest" description="Disordered" evidence="9">
    <location>
        <begin position="343"/>
        <end position="369"/>
    </location>
</feature>
<dbReference type="NCBIfam" id="TIGR00126">
    <property type="entry name" value="deoC"/>
    <property type="match status" value="1"/>
</dbReference>
<proteinExistence type="inferred from homology"/>
<organism evidence="10 11">
    <name type="scientific">Ajellomyces capsulatus</name>
    <name type="common">Darling's disease fungus</name>
    <name type="synonym">Histoplasma capsulatum</name>
    <dbReference type="NCBI Taxonomy" id="5037"/>
    <lineage>
        <taxon>Eukaryota</taxon>
        <taxon>Fungi</taxon>
        <taxon>Dikarya</taxon>
        <taxon>Ascomycota</taxon>
        <taxon>Pezizomycotina</taxon>
        <taxon>Eurotiomycetes</taxon>
        <taxon>Eurotiomycetidae</taxon>
        <taxon>Onygenales</taxon>
        <taxon>Ajellomycetaceae</taxon>
        <taxon>Histoplasma</taxon>
    </lineage>
</organism>
<evidence type="ECO:0000313" key="11">
    <source>
        <dbReference type="Proteomes" id="UP000663671"/>
    </source>
</evidence>
<dbReference type="EMBL" id="CP069109">
    <property type="protein sequence ID" value="QSS59013.1"/>
    <property type="molecule type" value="Genomic_DNA"/>
</dbReference>
<evidence type="ECO:0000256" key="5">
    <source>
        <dbReference type="ARBA" id="ARBA00023270"/>
    </source>
</evidence>
<dbReference type="InterPro" id="IPR028581">
    <property type="entry name" value="DeoC_typeI"/>
</dbReference>
<comment type="similarity">
    <text evidence="1">Belongs to the DeoC/FbaB aldolase family. DeoC type 1 subfamily.</text>
</comment>
<dbReference type="SUPFAM" id="SSF51569">
    <property type="entry name" value="Aldolase"/>
    <property type="match status" value="1"/>
</dbReference>
<dbReference type="GO" id="GO:0046386">
    <property type="term" value="P:deoxyribose phosphate catabolic process"/>
    <property type="evidence" value="ECO:0007669"/>
    <property type="project" value="UniProtKB-UniPathway"/>
</dbReference>
<protein>
    <recommendedName>
        <fullName evidence="2">deoxyribose-phosphate aldolase</fullName>
        <ecNumber evidence="2">4.1.2.4</ecNumber>
    </recommendedName>
    <alternativeName>
        <fullName evidence="6">2-deoxy-D-ribose 5-phosphate aldolase</fullName>
    </alternativeName>
</protein>
<dbReference type="Proteomes" id="UP000663671">
    <property type="component" value="Chromosome 2"/>
</dbReference>
<dbReference type="EC" id="4.1.2.4" evidence="2"/>
<dbReference type="AlphaFoldDB" id="A0A8A1M2M6"/>
<comment type="catalytic activity">
    <reaction evidence="7">
        <text>2-deoxy-D-ribose 5-phosphate = D-glyceraldehyde 3-phosphate + acetaldehyde</text>
        <dbReference type="Rhea" id="RHEA:12821"/>
        <dbReference type="ChEBI" id="CHEBI:15343"/>
        <dbReference type="ChEBI" id="CHEBI:59776"/>
        <dbReference type="ChEBI" id="CHEBI:62877"/>
        <dbReference type="EC" id="4.1.2.4"/>
    </reaction>
</comment>
<dbReference type="InterPro" id="IPR013785">
    <property type="entry name" value="Aldolase_TIM"/>
</dbReference>
<keyword evidence="3" id="KW-0963">Cytoplasm</keyword>